<keyword evidence="2 4" id="KW-0378">Hydrolase</keyword>
<evidence type="ECO:0000313" key="7">
    <source>
        <dbReference type="EMBL" id="MDO1450485.1"/>
    </source>
</evidence>
<dbReference type="SUPFAM" id="SSF75005">
    <property type="entry name" value="Arabinanase/levansucrase/invertase"/>
    <property type="match status" value="1"/>
</dbReference>
<keyword evidence="8" id="KW-1185">Reference proteome</keyword>
<keyword evidence="5" id="KW-0732">Signal</keyword>
<evidence type="ECO:0000256" key="4">
    <source>
        <dbReference type="RuleBase" id="RU361187"/>
    </source>
</evidence>
<feature type="chain" id="PRO_5045762331" evidence="5">
    <location>
        <begin position="23"/>
        <end position="533"/>
    </location>
</feature>
<organism evidence="7 8">
    <name type="scientific">Rhodocytophaga aerolata</name>
    <dbReference type="NCBI Taxonomy" id="455078"/>
    <lineage>
        <taxon>Bacteria</taxon>
        <taxon>Pseudomonadati</taxon>
        <taxon>Bacteroidota</taxon>
        <taxon>Cytophagia</taxon>
        <taxon>Cytophagales</taxon>
        <taxon>Rhodocytophagaceae</taxon>
        <taxon>Rhodocytophaga</taxon>
    </lineage>
</organism>
<dbReference type="Pfam" id="PF17851">
    <property type="entry name" value="GH43_C2"/>
    <property type="match status" value="1"/>
</dbReference>
<dbReference type="RefSeq" id="WP_302041286.1">
    <property type="nucleotide sequence ID" value="NZ_JAUKPO010000031.1"/>
</dbReference>
<protein>
    <submittedName>
        <fullName evidence="7">Family 43 glycosylhydrolase</fullName>
    </submittedName>
</protein>
<dbReference type="Proteomes" id="UP001168528">
    <property type="component" value="Unassembled WGS sequence"/>
</dbReference>
<dbReference type="CDD" id="cd08999">
    <property type="entry name" value="GH43_ABN-like"/>
    <property type="match status" value="1"/>
</dbReference>
<dbReference type="Pfam" id="PF04616">
    <property type="entry name" value="Glyco_hydro_43"/>
    <property type="match status" value="1"/>
</dbReference>
<dbReference type="Gene3D" id="2.60.120.200">
    <property type="match status" value="1"/>
</dbReference>
<evidence type="ECO:0000256" key="5">
    <source>
        <dbReference type="SAM" id="SignalP"/>
    </source>
</evidence>
<reference evidence="7" key="1">
    <citation type="submission" date="2023-07" db="EMBL/GenBank/DDBJ databases">
        <title>The genome sequence of Rhodocytophaga aerolata KACC 12507.</title>
        <authorList>
            <person name="Zhang X."/>
        </authorList>
    </citation>
    <scope>NUCLEOTIDE SEQUENCE</scope>
    <source>
        <strain evidence="7">KACC 12507</strain>
    </source>
</reference>
<name>A0ABT8REF5_9BACT</name>
<dbReference type="Gene3D" id="2.115.10.20">
    <property type="entry name" value="Glycosyl hydrolase domain, family 43"/>
    <property type="match status" value="1"/>
</dbReference>
<evidence type="ECO:0000256" key="3">
    <source>
        <dbReference type="ARBA" id="ARBA00023295"/>
    </source>
</evidence>
<evidence type="ECO:0000313" key="8">
    <source>
        <dbReference type="Proteomes" id="UP001168528"/>
    </source>
</evidence>
<dbReference type="InterPro" id="IPR051795">
    <property type="entry name" value="Glycosyl_Hydrlase_43"/>
</dbReference>
<dbReference type="InterPro" id="IPR041542">
    <property type="entry name" value="GH43_C2"/>
</dbReference>
<gene>
    <name evidence="7" type="ORF">Q0590_29690</name>
</gene>
<dbReference type="InterPro" id="IPR006710">
    <property type="entry name" value="Glyco_hydro_43"/>
</dbReference>
<dbReference type="InterPro" id="IPR013320">
    <property type="entry name" value="ConA-like_dom_sf"/>
</dbReference>
<feature type="signal peptide" evidence="5">
    <location>
        <begin position="1"/>
        <end position="22"/>
    </location>
</feature>
<dbReference type="PANTHER" id="PTHR42812">
    <property type="entry name" value="BETA-XYLOSIDASE"/>
    <property type="match status" value="1"/>
</dbReference>
<evidence type="ECO:0000256" key="2">
    <source>
        <dbReference type="ARBA" id="ARBA00022801"/>
    </source>
</evidence>
<dbReference type="EMBL" id="JAUKPO010000031">
    <property type="protein sequence ID" value="MDO1450485.1"/>
    <property type="molecule type" value="Genomic_DNA"/>
</dbReference>
<feature type="domain" description="Beta-xylosidase C-terminal Concanavalin A-like" evidence="6">
    <location>
        <begin position="350"/>
        <end position="530"/>
    </location>
</feature>
<sequence>MKKLLYLYCLLFCAFYSCRQSAGTEEASTDTLADTTTQVAVSTISFTNPVLPGDFADPSVTKVGDTYWATATSSEWAPLFPLLKSTNLVDWEIVGHVFPDKSPDWADAHFWAPEIAYENGKTYIYYTGKKKGGNLCVGVASADNPAGPYTDHGPLVCQPVGSIDGFPIRDENGQLYLIWKEDGNSQNQPTPIWGQQMNEERTKLLGEKFELIRNDKPWEGRLVEGPALFKRGEYFYMIYAGDACCGKECTYATGVARAKKLTGPWEKYAKNPILTKNETWKCPGHGTVITDASDNYYFLYHAYNTDSFVYPGRQGLLDRFTFNAEGWPVFESRSPSARKARIARNDMSLQDEFTSDSLLPTWQWPVNISPSYKMEDDANGTLQLKAKTNNLGSVLAQRTKSANYEAITEISKASLKNNLQAGLAAIGDPENAIGVSTTGKRIILWQVKGGKQNTLTQTSIPDSAAIQLRLVTRGGDKFQFSWSIDGTTWNQLGQEPVNGSYLPPWDRGVRVGLVAKGVPSTTAQFNWFRLTNN</sequence>
<evidence type="ECO:0000256" key="1">
    <source>
        <dbReference type="ARBA" id="ARBA00009865"/>
    </source>
</evidence>
<dbReference type="PANTHER" id="PTHR42812:SF5">
    <property type="entry name" value="ENDO-ARABINASE"/>
    <property type="match status" value="1"/>
</dbReference>
<comment type="caution">
    <text evidence="7">The sequence shown here is derived from an EMBL/GenBank/DDBJ whole genome shotgun (WGS) entry which is preliminary data.</text>
</comment>
<keyword evidence="3 4" id="KW-0326">Glycosidase</keyword>
<evidence type="ECO:0000259" key="6">
    <source>
        <dbReference type="Pfam" id="PF17851"/>
    </source>
</evidence>
<dbReference type="InterPro" id="IPR023296">
    <property type="entry name" value="Glyco_hydro_beta-prop_sf"/>
</dbReference>
<proteinExistence type="inferred from homology"/>
<comment type="similarity">
    <text evidence="1 4">Belongs to the glycosyl hydrolase 43 family.</text>
</comment>
<dbReference type="PROSITE" id="PS51257">
    <property type="entry name" value="PROKAR_LIPOPROTEIN"/>
    <property type="match status" value="1"/>
</dbReference>
<accession>A0ABT8REF5</accession>
<dbReference type="SUPFAM" id="SSF49899">
    <property type="entry name" value="Concanavalin A-like lectins/glucanases"/>
    <property type="match status" value="1"/>
</dbReference>